<evidence type="ECO:0000313" key="3">
    <source>
        <dbReference type="EMBL" id="QPD03378.1"/>
    </source>
</evidence>
<keyword evidence="2" id="KW-0472">Membrane</keyword>
<dbReference type="AlphaFoldDB" id="A0A7S8IYL1"/>
<keyword evidence="2" id="KW-1133">Transmembrane helix</keyword>
<feature type="compositionally biased region" description="Pro residues" evidence="1">
    <location>
        <begin position="130"/>
        <end position="141"/>
    </location>
</feature>
<gene>
    <name evidence="3" type="ORF">Nkreftii_001152</name>
</gene>
<dbReference type="KEGG" id="nkf:Nkreftii_001152"/>
<feature type="transmembrane region" description="Helical" evidence="2">
    <location>
        <begin position="12"/>
        <end position="35"/>
    </location>
</feature>
<sequence>MKIHMRVCRREHSFVLGQVGAIGGFLCMVVGGVFFTDITASAQSLSGASSGQSLAGGVAPQFKFGGGTLYIDNQGTQGFLYTPGQHFESYSFRNPTTGQAWSGAVMTFGPQLSIGLIQGANQLGNATVLPGPPRQTPPLPPIESTLFDDHNPLP</sequence>
<proteinExistence type="predicted"/>
<keyword evidence="2" id="KW-0812">Transmembrane</keyword>
<dbReference type="EMBL" id="CP047423">
    <property type="protein sequence ID" value="QPD03378.1"/>
    <property type="molecule type" value="Genomic_DNA"/>
</dbReference>
<evidence type="ECO:0000313" key="4">
    <source>
        <dbReference type="Proteomes" id="UP000593737"/>
    </source>
</evidence>
<evidence type="ECO:0000256" key="1">
    <source>
        <dbReference type="SAM" id="MobiDB-lite"/>
    </source>
</evidence>
<protein>
    <submittedName>
        <fullName evidence="3">Uncharacterized protein</fullName>
    </submittedName>
</protein>
<evidence type="ECO:0000256" key="2">
    <source>
        <dbReference type="SAM" id="Phobius"/>
    </source>
</evidence>
<reference evidence="3 4" key="1">
    <citation type="journal article" date="2020" name="ISME J.">
        <title>Enrichment and physiological characterization of a novel comammox Nitrospira indicates ammonium inhibition of complete nitrification.</title>
        <authorList>
            <person name="Sakoula D."/>
            <person name="Koch H."/>
            <person name="Frank J."/>
            <person name="Jetten M.S.M."/>
            <person name="van Kessel M.A.H.J."/>
            <person name="Lucker S."/>
        </authorList>
    </citation>
    <scope>NUCLEOTIDE SEQUENCE [LARGE SCALE GENOMIC DNA]</scope>
    <source>
        <strain evidence="3">Comreactor17</strain>
    </source>
</reference>
<name>A0A7S8IYL1_9BACT</name>
<accession>A0A7S8IYL1</accession>
<dbReference type="Proteomes" id="UP000593737">
    <property type="component" value="Chromosome"/>
</dbReference>
<organism evidence="3 4">
    <name type="scientific">Candidatus Nitrospira kreftii</name>
    <dbReference type="NCBI Taxonomy" id="2652173"/>
    <lineage>
        <taxon>Bacteria</taxon>
        <taxon>Pseudomonadati</taxon>
        <taxon>Nitrospirota</taxon>
        <taxon>Nitrospiria</taxon>
        <taxon>Nitrospirales</taxon>
        <taxon>Nitrospiraceae</taxon>
        <taxon>Nitrospira</taxon>
    </lineage>
</organism>
<feature type="region of interest" description="Disordered" evidence="1">
    <location>
        <begin position="129"/>
        <end position="154"/>
    </location>
</feature>